<feature type="compositionally biased region" description="Polar residues" evidence="1">
    <location>
        <begin position="349"/>
        <end position="382"/>
    </location>
</feature>
<reference evidence="2 3" key="1">
    <citation type="journal article" date="2012" name="Genome Biol.">
        <title>Genome and low-iron response of an oceanic diatom adapted to chronic iron limitation.</title>
        <authorList>
            <person name="Lommer M."/>
            <person name="Specht M."/>
            <person name="Roy A.S."/>
            <person name="Kraemer L."/>
            <person name="Andreson R."/>
            <person name="Gutowska M.A."/>
            <person name="Wolf J."/>
            <person name="Bergner S.V."/>
            <person name="Schilhabel M.B."/>
            <person name="Klostermeier U.C."/>
            <person name="Beiko R.G."/>
            <person name="Rosenstiel P."/>
            <person name="Hippler M."/>
            <person name="Laroche J."/>
        </authorList>
    </citation>
    <scope>NUCLEOTIDE SEQUENCE [LARGE SCALE GENOMIC DNA]</scope>
    <source>
        <strain evidence="2 3">CCMP1005</strain>
    </source>
</reference>
<dbReference type="EMBL" id="AGNL01050478">
    <property type="protein sequence ID" value="EJK43892.1"/>
    <property type="molecule type" value="Genomic_DNA"/>
</dbReference>
<dbReference type="AlphaFoldDB" id="K0RBK2"/>
<protein>
    <submittedName>
        <fullName evidence="2">Uncharacterized protein</fullName>
    </submittedName>
</protein>
<feature type="region of interest" description="Disordered" evidence="1">
    <location>
        <begin position="235"/>
        <end position="310"/>
    </location>
</feature>
<feature type="compositionally biased region" description="Basic residues" evidence="1">
    <location>
        <begin position="1"/>
        <end position="14"/>
    </location>
</feature>
<sequence>MKIKKKFGGARRSRAKDATLRSRDDKCPPASSLKVVLSEVPIAVAKVDTTSSHGGKVDAIDENAPPADAPSASIDAPEVAAPNAPLIAKEESRDDDNCYGDPDDDTCDDTEVQSSRDPGSKDFSVNLLPELDSLVRENKWLSMGANALLRAIEGADNPIDDDSAHGGTQDRSISDGESWYSTSTGGRRHSTLHGENDDDSIVGSISDGESRTLYSTFTGEESNVDYNVVTLPLDENPEALRAETNGRAPTRPMSKRESNPSRSTKQARTTGIFSSSRGFPAVRPFGFASARNSKSQRLPQAPPSQPTEENSAIFMNTSTIMSRTSKALRSASPFKNSASHAHKAPRAPPQTTDVNSSASSRETDENLNNENASINGRTSNNLRRGANPSKFARAYPRTPEENSLLCSKVPKAGANAHKPPTLAESFDVSVLISELDGNRMADDTAELMNNIETVLEGV</sequence>
<feature type="compositionally biased region" description="Acidic residues" evidence="1">
    <location>
        <begin position="97"/>
        <end position="111"/>
    </location>
</feature>
<evidence type="ECO:0000256" key="1">
    <source>
        <dbReference type="SAM" id="MobiDB-lite"/>
    </source>
</evidence>
<feature type="region of interest" description="Disordered" evidence="1">
    <location>
        <begin position="156"/>
        <end position="205"/>
    </location>
</feature>
<accession>K0RBK2</accession>
<feature type="region of interest" description="Disordered" evidence="1">
    <location>
        <begin position="47"/>
        <end position="125"/>
    </location>
</feature>
<evidence type="ECO:0000313" key="2">
    <source>
        <dbReference type="EMBL" id="EJK43892.1"/>
    </source>
</evidence>
<feature type="compositionally biased region" description="Low complexity" evidence="1">
    <location>
        <begin position="64"/>
        <end position="77"/>
    </location>
</feature>
<feature type="region of interest" description="Disordered" evidence="1">
    <location>
        <begin position="324"/>
        <end position="399"/>
    </location>
</feature>
<proteinExistence type="predicted"/>
<comment type="caution">
    <text evidence="2">The sequence shown here is derived from an EMBL/GenBank/DDBJ whole genome shotgun (WGS) entry which is preliminary data.</text>
</comment>
<dbReference type="Proteomes" id="UP000266841">
    <property type="component" value="Unassembled WGS sequence"/>
</dbReference>
<feature type="compositionally biased region" description="Basic and acidic residues" evidence="1">
    <location>
        <begin position="15"/>
        <end position="27"/>
    </location>
</feature>
<feature type="compositionally biased region" description="Polar residues" evidence="1">
    <location>
        <begin position="260"/>
        <end position="277"/>
    </location>
</feature>
<keyword evidence="3" id="KW-1185">Reference proteome</keyword>
<feature type="compositionally biased region" description="Polar residues" evidence="1">
    <location>
        <begin position="324"/>
        <end position="339"/>
    </location>
</feature>
<evidence type="ECO:0000313" key="3">
    <source>
        <dbReference type="Proteomes" id="UP000266841"/>
    </source>
</evidence>
<name>K0RBK2_THAOC</name>
<organism evidence="2 3">
    <name type="scientific">Thalassiosira oceanica</name>
    <name type="common">Marine diatom</name>
    <dbReference type="NCBI Taxonomy" id="159749"/>
    <lineage>
        <taxon>Eukaryota</taxon>
        <taxon>Sar</taxon>
        <taxon>Stramenopiles</taxon>
        <taxon>Ochrophyta</taxon>
        <taxon>Bacillariophyta</taxon>
        <taxon>Coscinodiscophyceae</taxon>
        <taxon>Thalassiosirophycidae</taxon>
        <taxon>Thalassiosirales</taxon>
        <taxon>Thalassiosiraceae</taxon>
        <taxon>Thalassiosira</taxon>
    </lineage>
</organism>
<gene>
    <name evidence="2" type="ORF">THAOC_37618</name>
</gene>
<feature type="region of interest" description="Disordered" evidence="1">
    <location>
        <begin position="1"/>
        <end position="29"/>
    </location>
</feature>